<organism evidence="2 3">
    <name type="scientific">Oryza sativa subsp. japonica</name>
    <name type="common">Rice</name>
    <dbReference type="NCBI Taxonomy" id="39947"/>
    <lineage>
        <taxon>Eukaryota</taxon>
        <taxon>Viridiplantae</taxon>
        <taxon>Streptophyta</taxon>
        <taxon>Embryophyta</taxon>
        <taxon>Tracheophyta</taxon>
        <taxon>Spermatophyta</taxon>
        <taxon>Magnoliopsida</taxon>
        <taxon>Liliopsida</taxon>
        <taxon>Poales</taxon>
        <taxon>Poaceae</taxon>
        <taxon>BOP clade</taxon>
        <taxon>Oryzoideae</taxon>
        <taxon>Oryzeae</taxon>
        <taxon>Oryzinae</taxon>
        <taxon>Oryza</taxon>
        <taxon>Oryza sativa</taxon>
    </lineage>
</organism>
<feature type="signal peptide" evidence="1">
    <location>
        <begin position="1"/>
        <end position="16"/>
    </location>
</feature>
<feature type="chain" id="PRO_5006056692" evidence="1">
    <location>
        <begin position="17"/>
        <end position="88"/>
    </location>
</feature>
<reference evidence="3" key="1">
    <citation type="journal article" date="2005" name="Nature">
        <title>The map-based sequence of the rice genome.</title>
        <authorList>
            <consortium name="International rice genome sequencing project (IRGSP)"/>
            <person name="Matsumoto T."/>
            <person name="Wu J."/>
            <person name="Kanamori H."/>
            <person name="Katayose Y."/>
            <person name="Fujisawa M."/>
            <person name="Namiki N."/>
            <person name="Mizuno H."/>
            <person name="Yamamoto K."/>
            <person name="Antonio B.A."/>
            <person name="Baba T."/>
            <person name="Sakata K."/>
            <person name="Nagamura Y."/>
            <person name="Aoki H."/>
            <person name="Arikawa K."/>
            <person name="Arita K."/>
            <person name="Bito T."/>
            <person name="Chiden Y."/>
            <person name="Fujitsuka N."/>
            <person name="Fukunaka R."/>
            <person name="Hamada M."/>
            <person name="Harada C."/>
            <person name="Hayashi A."/>
            <person name="Hijishita S."/>
            <person name="Honda M."/>
            <person name="Hosokawa S."/>
            <person name="Ichikawa Y."/>
            <person name="Idonuma A."/>
            <person name="Iijima M."/>
            <person name="Ikeda M."/>
            <person name="Ikeno M."/>
            <person name="Ito K."/>
            <person name="Ito S."/>
            <person name="Ito T."/>
            <person name="Ito Y."/>
            <person name="Ito Y."/>
            <person name="Iwabuchi A."/>
            <person name="Kamiya K."/>
            <person name="Karasawa W."/>
            <person name="Kurita K."/>
            <person name="Katagiri S."/>
            <person name="Kikuta A."/>
            <person name="Kobayashi H."/>
            <person name="Kobayashi N."/>
            <person name="Machita K."/>
            <person name="Maehara T."/>
            <person name="Masukawa M."/>
            <person name="Mizubayashi T."/>
            <person name="Mukai Y."/>
            <person name="Nagasaki H."/>
            <person name="Nagata Y."/>
            <person name="Naito S."/>
            <person name="Nakashima M."/>
            <person name="Nakama Y."/>
            <person name="Nakamichi Y."/>
            <person name="Nakamura M."/>
            <person name="Meguro A."/>
            <person name="Negishi M."/>
            <person name="Ohta I."/>
            <person name="Ohta T."/>
            <person name="Okamoto M."/>
            <person name="Ono N."/>
            <person name="Saji S."/>
            <person name="Sakaguchi M."/>
            <person name="Sakai K."/>
            <person name="Shibata M."/>
            <person name="Shimokawa T."/>
            <person name="Song J."/>
            <person name="Takazaki Y."/>
            <person name="Terasawa K."/>
            <person name="Tsugane M."/>
            <person name="Tsuji K."/>
            <person name="Ueda S."/>
            <person name="Waki K."/>
            <person name="Yamagata H."/>
            <person name="Yamamoto M."/>
            <person name="Yamamoto S."/>
            <person name="Yamane H."/>
            <person name="Yoshiki S."/>
            <person name="Yoshihara R."/>
            <person name="Yukawa K."/>
            <person name="Zhong H."/>
            <person name="Yano M."/>
            <person name="Yuan Q."/>
            <person name="Ouyang S."/>
            <person name="Liu J."/>
            <person name="Jones K.M."/>
            <person name="Gansberger K."/>
            <person name="Moffat K."/>
            <person name="Hill J."/>
            <person name="Bera J."/>
            <person name="Fadrosh D."/>
            <person name="Jin S."/>
            <person name="Johri S."/>
            <person name="Kim M."/>
            <person name="Overton L."/>
            <person name="Reardon M."/>
            <person name="Tsitrin T."/>
            <person name="Vuong H."/>
            <person name="Weaver B."/>
            <person name="Ciecko A."/>
            <person name="Tallon L."/>
            <person name="Jackson J."/>
            <person name="Pai G."/>
            <person name="Aken S.V."/>
            <person name="Utterback T."/>
            <person name="Reidmuller S."/>
            <person name="Feldblyum T."/>
            <person name="Hsiao J."/>
            <person name="Zismann V."/>
            <person name="Iobst S."/>
            <person name="de Vazeille A.R."/>
            <person name="Buell C.R."/>
            <person name="Ying K."/>
            <person name="Li Y."/>
            <person name="Lu T."/>
            <person name="Huang Y."/>
            <person name="Zhao Q."/>
            <person name="Feng Q."/>
            <person name="Zhang L."/>
            <person name="Zhu J."/>
            <person name="Weng Q."/>
            <person name="Mu J."/>
            <person name="Lu Y."/>
            <person name="Fan D."/>
            <person name="Liu Y."/>
            <person name="Guan J."/>
            <person name="Zhang Y."/>
            <person name="Yu S."/>
            <person name="Liu X."/>
            <person name="Zhang Y."/>
            <person name="Hong G."/>
            <person name="Han B."/>
            <person name="Choisne N."/>
            <person name="Demange N."/>
            <person name="Orjeda G."/>
            <person name="Samain S."/>
            <person name="Cattolico L."/>
            <person name="Pelletier E."/>
            <person name="Couloux A."/>
            <person name="Segurens B."/>
            <person name="Wincker P."/>
            <person name="D'Hont A."/>
            <person name="Scarpelli C."/>
            <person name="Weissenbach J."/>
            <person name="Salanoubat M."/>
            <person name="Quetier F."/>
            <person name="Yu Y."/>
            <person name="Kim H.R."/>
            <person name="Rambo T."/>
            <person name="Currie J."/>
            <person name="Collura K."/>
            <person name="Luo M."/>
            <person name="Yang T."/>
            <person name="Ammiraju J.S.S."/>
            <person name="Engler F."/>
            <person name="Soderlund C."/>
            <person name="Wing R.A."/>
            <person name="Palmer L.E."/>
            <person name="de la Bastide M."/>
            <person name="Spiegel L."/>
            <person name="Nascimento L."/>
            <person name="Zutavern T."/>
            <person name="O'Shaughnessy A."/>
            <person name="Dike S."/>
            <person name="Dedhia N."/>
            <person name="Preston R."/>
            <person name="Balija V."/>
            <person name="McCombie W.R."/>
            <person name="Chow T."/>
            <person name="Chen H."/>
            <person name="Chung M."/>
            <person name="Chen C."/>
            <person name="Shaw J."/>
            <person name="Wu H."/>
            <person name="Hsiao K."/>
            <person name="Chao Y."/>
            <person name="Chu M."/>
            <person name="Cheng C."/>
            <person name="Hour A."/>
            <person name="Lee P."/>
            <person name="Lin S."/>
            <person name="Lin Y."/>
            <person name="Liou J."/>
            <person name="Liu S."/>
            <person name="Hsing Y."/>
            <person name="Raghuvanshi S."/>
            <person name="Mohanty A."/>
            <person name="Bharti A.K."/>
            <person name="Gaur A."/>
            <person name="Gupta V."/>
            <person name="Kumar D."/>
            <person name="Ravi V."/>
            <person name="Vij S."/>
            <person name="Kapur A."/>
            <person name="Khurana P."/>
            <person name="Khurana P."/>
            <person name="Khurana J.P."/>
            <person name="Tyagi A.K."/>
            <person name="Gaikwad K."/>
            <person name="Singh A."/>
            <person name="Dalal V."/>
            <person name="Srivastava S."/>
            <person name="Dixit A."/>
            <person name="Pal A.K."/>
            <person name="Ghazi I.A."/>
            <person name="Yadav M."/>
            <person name="Pandit A."/>
            <person name="Bhargava A."/>
            <person name="Sureshbabu K."/>
            <person name="Batra K."/>
            <person name="Sharma T.R."/>
            <person name="Mohapatra T."/>
            <person name="Singh N.K."/>
            <person name="Messing J."/>
            <person name="Nelson A.B."/>
            <person name="Fuks G."/>
            <person name="Kavchok S."/>
            <person name="Keizer G."/>
            <person name="Linton E."/>
            <person name="Llaca V."/>
            <person name="Song R."/>
            <person name="Tanyolac B."/>
            <person name="Young S."/>
            <person name="Ho-Il K."/>
            <person name="Hahn J.H."/>
            <person name="Sangsakoo G."/>
            <person name="Vanavichit A."/>
            <person name="de Mattos Luiz.A.T."/>
            <person name="Zimmer P.D."/>
            <person name="Malone G."/>
            <person name="Dellagostin O."/>
            <person name="de Oliveira A.C."/>
            <person name="Bevan M."/>
            <person name="Bancroft I."/>
            <person name="Minx P."/>
            <person name="Cordum H."/>
            <person name="Wilson R."/>
            <person name="Cheng Z."/>
            <person name="Jin W."/>
            <person name="Jiang J."/>
            <person name="Leong S.A."/>
            <person name="Iwama H."/>
            <person name="Gojobori T."/>
            <person name="Itoh T."/>
            <person name="Niimura Y."/>
            <person name="Fujii Y."/>
            <person name="Habara T."/>
            <person name="Sakai H."/>
            <person name="Sato Y."/>
            <person name="Wilson G."/>
            <person name="Kumar K."/>
            <person name="McCouch S."/>
            <person name="Juretic N."/>
            <person name="Hoen D."/>
            <person name="Wright S."/>
            <person name="Bruskiewich R."/>
            <person name="Bureau T."/>
            <person name="Miyao A."/>
            <person name="Hirochika H."/>
            <person name="Nishikawa T."/>
            <person name="Kadowaki K."/>
            <person name="Sugiura M."/>
            <person name="Burr B."/>
            <person name="Sasaki T."/>
        </authorList>
    </citation>
    <scope>NUCLEOTIDE SEQUENCE [LARGE SCALE GENOMIC DNA]</scope>
    <source>
        <strain evidence="3">cv. Nipponbare</strain>
    </source>
</reference>
<evidence type="ECO:0000313" key="3">
    <source>
        <dbReference type="Proteomes" id="UP000059680"/>
    </source>
</evidence>
<sequence length="88" mass="9220">MALSVLLLLLAAVAQAQKAPTATTDRIEAEALKAVFEKLDQKAEWNTTGDPCSGAATDSTDINDSSINPAIKCDCSDQNNTVCHITGL</sequence>
<reference evidence="2 3" key="2">
    <citation type="journal article" date="2013" name="Plant Cell Physiol.">
        <title>Rice Annotation Project Database (RAP-DB): an integrative and interactive database for rice genomics.</title>
        <authorList>
            <person name="Sakai H."/>
            <person name="Lee S.S."/>
            <person name="Tanaka T."/>
            <person name="Numa H."/>
            <person name="Kim J."/>
            <person name="Kawahara Y."/>
            <person name="Wakimoto H."/>
            <person name="Yang C.C."/>
            <person name="Iwamoto M."/>
            <person name="Abe T."/>
            <person name="Yamada Y."/>
            <person name="Muto A."/>
            <person name="Inokuchi H."/>
            <person name="Ikemura T."/>
            <person name="Matsumoto T."/>
            <person name="Sasaki T."/>
            <person name="Itoh T."/>
        </authorList>
    </citation>
    <scope>NUCLEOTIDE SEQUENCE [LARGE SCALE GENOMIC DNA]</scope>
    <source>
        <strain evidence="3">cv. Nipponbare</strain>
    </source>
</reference>
<dbReference type="EMBL" id="AP014960">
    <property type="protein sequence ID" value="BAS91020.1"/>
    <property type="molecule type" value="Genomic_DNA"/>
</dbReference>
<gene>
    <name evidence="2" type="ordered locus">Os04g0616700</name>
    <name evidence="2" type="ORF">OSNPB_040616700</name>
</gene>
<reference evidence="2 3" key="3">
    <citation type="journal article" date="2013" name="Rice">
        <title>Improvement of the Oryza sativa Nipponbare reference genome using next generation sequence and optical map data.</title>
        <authorList>
            <person name="Kawahara Y."/>
            <person name="de la Bastide M."/>
            <person name="Hamilton J.P."/>
            <person name="Kanamori H."/>
            <person name="McCombie W.R."/>
            <person name="Ouyang S."/>
            <person name="Schwartz D.C."/>
            <person name="Tanaka T."/>
            <person name="Wu J."/>
            <person name="Zhou S."/>
            <person name="Childs K.L."/>
            <person name="Davidson R.M."/>
            <person name="Lin H."/>
            <person name="Quesada-Ocampo L."/>
            <person name="Vaillancourt B."/>
            <person name="Sakai H."/>
            <person name="Lee S.S."/>
            <person name="Kim J."/>
            <person name="Numa H."/>
            <person name="Itoh T."/>
            <person name="Buell C.R."/>
            <person name="Matsumoto T."/>
        </authorList>
    </citation>
    <scope>NUCLEOTIDE SEQUENCE [LARGE SCALE GENOMIC DNA]</scope>
    <source>
        <strain evidence="3">cv. Nipponbare</strain>
    </source>
</reference>
<dbReference type="ExpressionAtlas" id="A0A0P0WES0">
    <property type="expression patterns" value="baseline and differential"/>
</dbReference>
<dbReference type="Proteomes" id="UP000059680">
    <property type="component" value="Chromosome 4"/>
</dbReference>
<name>A0A0P0WES0_ORYSJ</name>
<dbReference type="Gramene" id="Os04t0616700-02">
    <property type="protein sequence ID" value="Os04t0616700-02"/>
    <property type="gene ID" value="Os04g0616700"/>
</dbReference>
<accession>A0A0P0WES0</accession>
<protein>
    <submittedName>
        <fullName evidence="2">Os04g0616700 protein</fullName>
    </submittedName>
</protein>
<keyword evidence="3" id="KW-1185">Reference proteome</keyword>
<dbReference type="AlphaFoldDB" id="A0A0P0WES0"/>
<evidence type="ECO:0000313" key="2">
    <source>
        <dbReference type="EMBL" id="BAS91020.1"/>
    </source>
</evidence>
<keyword evidence="1" id="KW-0732">Signal</keyword>
<proteinExistence type="predicted"/>
<evidence type="ECO:0000256" key="1">
    <source>
        <dbReference type="SAM" id="SignalP"/>
    </source>
</evidence>